<evidence type="ECO:0000313" key="2">
    <source>
        <dbReference type="Proteomes" id="UP000824540"/>
    </source>
</evidence>
<reference evidence="1" key="1">
    <citation type="thesis" date="2021" institute="BYU ScholarsArchive" country="Provo, UT, USA">
        <title>Applications of and Algorithms for Genome Assembly and Genomic Analyses with an Emphasis on Marine Teleosts.</title>
        <authorList>
            <person name="Pickett B.D."/>
        </authorList>
    </citation>
    <scope>NUCLEOTIDE SEQUENCE</scope>
    <source>
        <strain evidence="1">HI-2016</strain>
    </source>
</reference>
<accession>A0A8T2NYM3</accession>
<comment type="caution">
    <text evidence="1">The sequence shown here is derived from an EMBL/GenBank/DDBJ whole genome shotgun (WGS) entry which is preliminary data.</text>
</comment>
<dbReference type="AlphaFoldDB" id="A0A8T2NYM3"/>
<name>A0A8T2NYM3_9TELE</name>
<dbReference type="EMBL" id="JAFBMS010000018">
    <property type="protein sequence ID" value="KAG9345189.1"/>
    <property type="molecule type" value="Genomic_DNA"/>
</dbReference>
<dbReference type="PANTHER" id="PTHR13333">
    <property type="entry name" value="M-AAA PROTEASE-INTERACTING PROTEIN 1, MITOCHONDRIAL"/>
    <property type="match status" value="1"/>
</dbReference>
<proteinExistence type="predicted"/>
<dbReference type="GO" id="GO:0043022">
    <property type="term" value="F:ribosome binding"/>
    <property type="evidence" value="ECO:0007669"/>
    <property type="project" value="TreeGrafter"/>
</dbReference>
<dbReference type="OrthoDB" id="7249367at2759"/>
<organism evidence="1 2">
    <name type="scientific">Albula glossodonta</name>
    <name type="common">roundjaw bonefish</name>
    <dbReference type="NCBI Taxonomy" id="121402"/>
    <lineage>
        <taxon>Eukaryota</taxon>
        <taxon>Metazoa</taxon>
        <taxon>Chordata</taxon>
        <taxon>Craniata</taxon>
        <taxon>Vertebrata</taxon>
        <taxon>Euteleostomi</taxon>
        <taxon>Actinopterygii</taxon>
        <taxon>Neopterygii</taxon>
        <taxon>Teleostei</taxon>
        <taxon>Albuliformes</taxon>
        <taxon>Albulidae</taxon>
        <taxon>Albula</taxon>
    </lineage>
</organism>
<keyword evidence="2" id="KW-1185">Reference proteome</keyword>
<sequence length="337" mass="37163">MQWFALIASCRELGARAVRTPLACPWKLNSASKELASRPLVSYCTRCSSPCTDKGAALKHKLHNLRRQNAFLTGQKSRLYSTGSDKGPTSESHPGISVVGIPDPISWIRNKMVLLLIHLYFDLSYVEFEDGAKQAVVYVSNLLSHGKFEELSNVASNEAVEHARGKCRALSEAQRRNLAIGLDDIVLLIPEDVSVFFDSRGRKYCYILVRLWHLSSADLPEDPESTRIFKVAEAEGEDQPKRIVTAVYESGHLFYADLGNVPPGADDWRSIGVDHHQNLALEAAGVSSHVAAQTGRGLAGHSAKLNKKTGNLIAKHRAKLTGLFTCSMLKVTFESYF</sequence>
<dbReference type="Proteomes" id="UP000824540">
    <property type="component" value="Unassembled WGS sequence"/>
</dbReference>
<evidence type="ECO:0000313" key="1">
    <source>
        <dbReference type="EMBL" id="KAG9345189.1"/>
    </source>
</evidence>
<dbReference type="GO" id="GO:0032979">
    <property type="term" value="P:protein insertion into mitochondrial inner membrane from matrix"/>
    <property type="evidence" value="ECO:0007669"/>
    <property type="project" value="TreeGrafter"/>
</dbReference>
<dbReference type="PANTHER" id="PTHR13333:SF7">
    <property type="entry name" value="M-AAA PROTEASE-INTERACTING PROTEIN 1, MITOCHONDRIAL"/>
    <property type="match status" value="1"/>
</dbReference>
<gene>
    <name evidence="1" type="ORF">JZ751_009732</name>
</gene>
<protein>
    <submittedName>
        <fullName evidence="1">Uncharacterized protein</fullName>
    </submittedName>
</protein>
<dbReference type="GO" id="GO:0005743">
    <property type="term" value="C:mitochondrial inner membrane"/>
    <property type="evidence" value="ECO:0007669"/>
    <property type="project" value="TreeGrafter"/>
</dbReference>